<dbReference type="PANTHER" id="PTHR46759">
    <property type="entry name" value="LEUCINE-RICH REPEAT-CONTAINING PROTEIN 72"/>
    <property type="match status" value="1"/>
</dbReference>
<gene>
    <name evidence="2" type="ORF">CHS0354_010617</name>
</gene>
<comment type="caution">
    <text evidence="2">The sequence shown here is derived from an EMBL/GenBank/DDBJ whole genome shotgun (WGS) entry which is preliminary data.</text>
</comment>
<accession>A0AAE0SGF0</accession>
<proteinExistence type="predicted"/>
<feature type="compositionally biased region" description="Polar residues" evidence="1">
    <location>
        <begin position="793"/>
        <end position="809"/>
    </location>
</feature>
<evidence type="ECO:0000313" key="2">
    <source>
        <dbReference type="EMBL" id="KAK3591251.1"/>
    </source>
</evidence>
<dbReference type="AlphaFoldDB" id="A0AAE0SGF0"/>
<reference evidence="2" key="2">
    <citation type="journal article" date="2021" name="Genome Biol. Evol.">
        <title>Developing a high-quality reference genome for a parasitic bivalve with doubly uniparental inheritance (Bivalvia: Unionida).</title>
        <authorList>
            <person name="Smith C.H."/>
        </authorList>
    </citation>
    <scope>NUCLEOTIDE SEQUENCE</scope>
    <source>
        <strain evidence="2">CHS0354</strain>
        <tissue evidence="2">Mantle</tissue>
    </source>
</reference>
<name>A0AAE0SGF0_9BIVA</name>
<sequence length="1172" mass="131422">MRITSQLLRSKAHGPLQAVEYLDLSNLGIGSIEKLNLCSKLCCLILRGNSLYEVFNLEVCPNLWRLDLSNNEIKSIDCLAKFVALGTVNLANNDLSWHEVGKLRNLHIIDLSLHGNPQLERDPYYRIHVIDCLPNVWMLDGRLITSAERLQVKHFFQDSALTDHPVRHKLSREWFVPSSLKQIQVHGVYGVKATHLMTRFPANGTHNIDTDRRRLNYAAYSLQEDLVLDKKYTNRDFQVLKYRKTFLEDLLEIRPNDREKCNMLLILLVSSLEFILPTHLVKETLETAKLSKIGKVYTMDLFLLPKEVRCRIVSILLSAVKIDKDDKEDGGLYDKLYLCLFYTVAELMKLNNSVVGRHSAIQAKVSDVYRDYQCLLASELVQLLCIVPAFFEYVDRDVGVMNLVVTATGDVTITEKIGKIISAYHESGGEVLKLYEELSDFLLQRVQEQSMNLTNKSYHMPSEEEVFNTLKALPMKSSLKSPIEVSGYHTKGVTSPDLDPPQVLSARKAAEKNKKNFPHLGDYLLLGPQTMGKIISLPQPFVALVEMDSIPSANGAMETKLKDSDDHFTYINMDQLAWDIDINIWKPKGSIGDSLLREFLSYSNHMARFTVHTVEDLRRELNRRTNATSEQTPRPNSPEEGLKLAQGTPRRDNAAPLIFSTSVSFQNTEEQDSSARSKRSPLVPRPMSSLLKEKLDLKLEMTKRAQSAMETRSSHRPLNTPDKFSTVSQALVSGEEKAAHDHQVVEGLASITPQLSSECVHCALEEAMIKEHTHSHSLPGVELKHSEEERENVVQSAESETENACTNKTHVILKDSQEKEETDSLADKDEPELQELEPKQEQQLSDSKMNQLPPPSSAAPLTPVSPQKQPVLAGRNKVLPMYKRVGRTSGAVGKTDGKISHLSISIPQVEIIDSTKGPGDKVMSLGNTLATKATTKARSKSGRYLHTGKSRPFSAMDAYKYILDHPRTKYLAGQATPPPQRPSSPESRTSGKHKGSAMSVTHGTNWLGGGRDLYWESLQKRPNSSHVPGWKEGLPENMKRPRSAVAARTLNRQSRTSTPVTPSSLHYDAVLHGRSRSSVWHNPMIHTSIPEPINLSDYHPLYHQLGLPRRLGTSASAATLGNSVMDFYTQPTQDAVYRTPPSSPIRILSPGPHLSSLCMQCIYEDLMEESDD</sequence>
<feature type="region of interest" description="Disordered" evidence="1">
    <location>
        <begin position="664"/>
        <end position="687"/>
    </location>
</feature>
<feature type="region of interest" description="Disordered" evidence="1">
    <location>
        <begin position="775"/>
        <end position="873"/>
    </location>
</feature>
<reference evidence="2" key="1">
    <citation type="journal article" date="2021" name="Genome Biol. Evol.">
        <title>A High-Quality Reference Genome for a Parasitic Bivalve with Doubly Uniparental Inheritance (Bivalvia: Unionida).</title>
        <authorList>
            <person name="Smith C.H."/>
        </authorList>
    </citation>
    <scope>NUCLEOTIDE SEQUENCE</scope>
    <source>
        <strain evidence="2">CHS0354</strain>
    </source>
</reference>
<evidence type="ECO:0000256" key="1">
    <source>
        <dbReference type="SAM" id="MobiDB-lite"/>
    </source>
</evidence>
<feature type="region of interest" description="Disordered" evidence="1">
    <location>
        <begin position="1021"/>
        <end position="1041"/>
    </location>
</feature>
<feature type="compositionally biased region" description="Basic and acidic residues" evidence="1">
    <location>
        <begin position="782"/>
        <end position="792"/>
    </location>
</feature>
<feature type="region of interest" description="Disordered" evidence="1">
    <location>
        <begin position="623"/>
        <end position="651"/>
    </location>
</feature>
<protein>
    <submittedName>
        <fullName evidence="2">Uncharacterized protein</fullName>
    </submittedName>
</protein>
<dbReference type="InterPro" id="IPR032675">
    <property type="entry name" value="LRR_dom_sf"/>
</dbReference>
<feature type="compositionally biased region" description="Acidic residues" evidence="1">
    <location>
        <begin position="820"/>
        <end position="835"/>
    </location>
</feature>
<dbReference type="InterPro" id="IPR042655">
    <property type="entry name" value="LRC72"/>
</dbReference>
<dbReference type="Gene3D" id="3.80.10.10">
    <property type="entry name" value="Ribonuclease Inhibitor"/>
    <property type="match status" value="1"/>
</dbReference>
<evidence type="ECO:0000313" key="3">
    <source>
        <dbReference type="Proteomes" id="UP001195483"/>
    </source>
</evidence>
<dbReference type="InterPro" id="IPR001611">
    <property type="entry name" value="Leu-rich_rpt"/>
</dbReference>
<reference evidence="2" key="3">
    <citation type="submission" date="2023-05" db="EMBL/GenBank/DDBJ databases">
        <authorList>
            <person name="Smith C.H."/>
        </authorList>
    </citation>
    <scope>NUCLEOTIDE SEQUENCE</scope>
    <source>
        <strain evidence="2">CHS0354</strain>
        <tissue evidence="2">Mantle</tissue>
    </source>
</reference>
<organism evidence="2 3">
    <name type="scientific">Potamilus streckersoni</name>
    <dbReference type="NCBI Taxonomy" id="2493646"/>
    <lineage>
        <taxon>Eukaryota</taxon>
        <taxon>Metazoa</taxon>
        <taxon>Spiralia</taxon>
        <taxon>Lophotrochozoa</taxon>
        <taxon>Mollusca</taxon>
        <taxon>Bivalvia</taxon>
        <taxon>Autobranchia</taxon>
        <taxon>Heteroconchia</taxon>
        <taxon>Palaeoheterodonta</taxon>
        <taxon>Unionida</taxon>
        <taxon>Unionoidea</taxon>
        <taxon>Unionidae</taxon>
        <taxon>Ambleminae</taxon>
        <taxon>Lampsilini</taxon>
        <taxon>Potamilus</taxon>
    </lineage>
</organism>
<dbReference type="EMBL" id="JAEAOA010000665">
    <property type="protein sequence ID" value="KAK3591251.1"/>
    <property type="molecule type" value="Genomic_DNA"/>
</dbReference>
<dbReference type="PROSITE" id="PS51450">
    <property type="entry name" value="LRR"/>
    <property type="match status" value="1"/>
</dbReference>
<keyword evidence="3" id="KW-1185">Reference proteome</keyword>
<dbReference type="PANTHER" id="PTHR46759:SF2">
    <property type="match status" value="1"/>
</dbReference>
<feature type="compositionally biased region" description="Polar residues" evidence="1">
    <location>
        <begin position="624"/>
        <end position="634"/>
    </location>
</feature>
<feature type="region of interest" description="Disordered" evidence="1">
    <location>
        <begin position="971"/>
        <end position="1003"/>
    </location>
</feature>
<dbReference type="SUPFAM" id="SSF52058">
    <property type="entry name" value="L domain-like"/>
    <property type="match status" value="1"/>
</dbReference>
<dbReference type="Proteomes" id="UP001195483">
    <property type="component" value="Unassembled WGS sequence"/>
</dbReference>